<feature type="domain" description="Histidine kinase" evidence="4">
    <location>
        <begin position="336"/>
        <end position="530"/>
    </location>
</feature>
<comment type="caution">
    <text evidence="5">The sequence shown here is derived from an EMBL/GenBank/DDBJ whole genome shotgun (WGS) entry which is preliminary data.</text>
</comment>
<dbReference type="PROSITE" id="PS50109">
    <property type="entry name" value="HIS_KIN"/>
    <property type="match status" value="1"/>
</dbReference>
<feature type="transmembrane region" description="Helical" evidence="3">
    <location>
        <begin position="278"/>
        <end position="298"/>
    </location>
</feature>
<comment type="catalytic activity">
    <reaction evidence="1">
        <text>ATP + protein L-histidine = ADP + protein N-phospho-L-histidine.</text>
        <dbReference type="EC" id="2.7.13.3"/>
    </reaction>
</comment>
<dbReference type="InterPro" id="IPR036890">
    <property type="entry name" value="HATPase_C_sf"/>
</dbReference>
<dbReference type="PRINTS" id="PR00344">
    <property type="entry name" value="BCTRLSENSOR"/>
</dbReference>
<evidence type="ECO:0000313" key="5">
    <source>
        <dbReference type="EMBL" id="MCG2590120.1"/>
    </source>
</evidence>
<dbReference type="EMBL" id="JAKLWS010000026">
    <property type="protein sequence ID" value="MCG2590120.1"/>
    <property type="molecule type" value="Genomic_DNA"/>
</dbReference>
<keyword evidence="5" id="KW-0067">ATP-binding</keyword>
<dbReference type="InterPro" id="IPR005467">
    <property type="entry name" value="His_kinase_dom"/>
</dbReference>
<accession>A0ABS9KH17</accession>
<dbReference type="Gene3D" id="3.30.450.20">
    <property type="entry name" value="PAS domain"/>
    <property type="match status" value="1"/>
</dbReference>
<dbReference type="GO" id="GO:0005524">
    <property type="term" value="F:ATP binding"/>
    <property type="evidence" value="ECO:0007669"/>
    <property type="project" value="UniProtKB-KW"/>
</dbReference>
<feature type="transmembrane region" description="Helical" evidence="3">
    <location>
        <begin position="227"/>
        <end position="249"/>
    </location>
</feature>
<name>A0ABS9KH17_9BACT</name>
<dbReference type="RefSeq" id="WP_237855477.1">
    <property type="nucleotide sequence ID" value="NZ_JAKLWS010000026.1"/>
</dbReference>
<keyword evidence="3" id="KW-0472">Membrane</keyword>
<feature type="transmembrane region" description="Helical" evidence="3">
    <location>
        <begin position="145"/>
        <end position="168"/>
    </location>
</feature>
<feature type="transmembrane region" description="Helical" evidence="3">
    <location>
        <begin position="107"/>
        <end position="133"/>
    </location>
</feature>
<evidence type="ECO:0000256" key="1">
    <source>
        <dbReference type="ARBA" id="ARBA00000085"/>
    </source>
</evidence>
<gene>
    <name evidence="5" type="ORF">L6773_16195</name>
</gene>
<reference evidence="5" key="1">
    <citation type="submission" date="2022-01" db="EMBL/GenBank/DDBJ databases">
        <authorList>
            <person name="Wang Y."/>
        </authorList>
    </citation>
    <scope>NUCLEOTIDE SEQUENCE</scope>
    <source>
        <strain evidence="5">WB101</strain>
    </source>
</reference>
<dbReference type="InterPro" id="IPR011495">
    <property type="entry name" value="Sig_transdc_His_kin_sub2_dim/P"/>
</dbReference>
<dbReference type="Gene3D" id="3.30.565.10">
    <property type="entry name" value="Histidine kinase-like ATPase, C-terminal domain"/>
    <property type="match status" value="1"/>
</dbReference>
<feature type="transmembrane region" description="Helical" evidence="3">
    <location>
        <begin position="63"/>
        <end position="87"/>
    </location>
</feature>
<dbReference type="Pfam" id="PF07568">
    <property type="entry name" value="HisKA_2"/>
    <property type="match status" value="1"/>
</dbReference>
<sequence>MKNKDYNFIWRPVSIDFLTSNFKISDTRLYGPIIVWVFIIVASLLITANLMQQEWLTLTSDRVEIINFFLLNPALIIGMILLFWFGFEWGFIPVYLCTFTVAYMSNITVLWASLIGMSFIFGMGFFALAYHSIRIPYTLRSIKSVAAFVVISFIAALASSMGSFIWSFFLQLSAQDTLIVWKSWWTGIFFQSILILGPLLFILSPWVEKKKSQLFELPEQKDVSPKWIYGSVVSVALTLALFIFSGYLLGRSTVRETVGSSDMVLVTDIMGSLEAFEIITWTSIGLILITGFAAIYLLHSWNENLREQVSERTADLLESREELKVSLKEKDILFKEIQHRVKNNLAQVHGMLELQETMSENESVADLLKISKSRIRTMSLAHEALYNNENFSKISLKNYIENIAEVTHRSFHDGNKVVNLNYEVDDLHLDMAKAIPLGLMISEILINAHKHAFNETKNGSIKILSSIKDHSMQLNISDNGSGIPEDLDLKKSNSLGMTLVNSFTDQLKANMTINSNSHGTRFEFSIPLESIISE</sequence>
<reference evidence="5" key="2">
    <citation type="submission" date="2024-05" db="EMBL/GenBank/DDBJ databases">
        <title>Rhodohalobacter halophilus gen. nov., sp. nov., a moderately halophilic member of the family Balneolaceae.</title>
        <authorList>
            <person name="Xia J."/>
        </authorList>
    </citation>
    <scope>NUCLEOTIDE SEQUENCE</scope>
    <source>
        <strain evidence="5">WB101</strain>
    </source>
</reference>
<organism evidence="5 6">
    <name type="scientific">Rhodohalobacter sulfatireducens</name>
    <dbReference type="NCBI Taxonomy" id="2911366"/>
    <lineage>
        <taxon>Bacteria</taxon>
        <taxon>Pseudomonadati</taxon>
        <taxon>Balneolota</taxon>
        <taxon>Balneolia</taxon>
        <taxon>Balneolales</taxon>
        <taxon>Balneolaceae</taxon>
        <taxon>Rhodohalobacter</taxon>
    </lineage>
</organism>
<dbReference type="InterPro" id="IPR003594">
    <property type="entry name" value="HATPase_dom"/>
</dbReference>
<evidence type="ECO:0000256" key="3">
    <source>
        <dbReference type="SAM" id="Phobius"/>
    </source>
</evidence>
<evidence type="ECO:0000259" key="4">
    <source>
        <dbReference type="PROSITE" id="PS50109"/>
    </source>
</evidence>
<dbReference type="SMART" id="SM00387">
    <property type="entry name" value="HATPase_c"/>
    <property type="match status" value="1"/>
</dbReference>
<dbReference type="Proteomes" id="UP001165366">
    <property type="component" value="Unassembled WGS sequence"/>
</dbReference>
<evidence type="ECO:0000256" key="2">
    <source>
        <dbReference type="ARBA" id="ARBA00012438"/>
    </source>
</evidence>
<keyword evidence="3" id="KW-0812">Transmembrane</keyword>
<keyword evidence="6" id="KW-1185">Reference proteome</keyword>
<evidence type="ECO:0000313" key="6">
    <source>
        <dbReference type="Proteomes" id="UP001165366"/>
    </source>
</evidence>
<dbReference type="PANTHER" id="PTHR43065:SF23">
    <property type="entry name" value="SENSOR HISTIDINE KINASE PDTAS"/>
    <property type="match status" value="1"/>
</dbReference>
<dbReference type="InterPro" id="IPR004358">
    <property type="entry name" value="Sig_transdc_His_kin-like_C"/>
</dbReference>
<dbReference type="SUPFAM" id="SSF55874">
    <property type="entry name" value="ATPase domain of HSP90 chaperone/DNA topoisomerase II/histidine kinase"/>
    <property type="match status" value="1"/>
</dbReference>
<keyword evidence="3" id="KW-1133">Transmembrane helix</keyword>
<feature type="transmembrane region" description="Helical" evidence="3">
    <location>
        <begin position="29"/>
        <end position="51"/>
    </location>
</feature>
<keyword evidence="5" id="KW-0547">Nucleotide-binding</keyword>
<dbReference type="PANTHER" id="PTHR43065">
    <property type="entry name" value="SENSOR HISTIDINE KINASE"/>
    <property type="match status" value="1"/>
</dbReference>
<feature type="transmembrane region" description="Helical" evidence="3">
    <location>
        <begin position="188"/>
        <end position="207"/>
    </location>
</feature>
<protein>
    <recommendedName>
        <fullName evidence="2">histidine kinase</fullName>
        <ecNumber evidence="2">2.7.13.3</ecNumber>
    </recommendedName>
</protein>
<proteinExistence type="predicted"/>
<dbReference type="Pfam" id="PF02518">
    <property type="entry name" value="HATPase_c"/>
    <property type="match status" value="1"/>
</dbReference>
<dbReference type="EC" id="2.7.13.3" evidence="2"/>